<evidence type="ECO:0000256" key="1">
    <source>
        <dbReference type="SAM" id="MobiDB-lite"/>
    </source>
</evidence>
<gene>
    <name evidence="2" type="ORF">HDA43_005005</name>
</gene>
<comment type="caution">
    <text evidence="2">The sequence shown here is derived from an EMBL/GenBank/DDBJ whole genome shotgun (WGS) entry which is preliminary data.</text>
</comment>
<evidence type="ECO:0000313" key="3">
    <source>
        <dbReference type="Proteomes" id="UP000576393"/>
    </source>
</evidence>
<dbReference type="AlphaFoldDB" id="A0A852V6M1"/>
<dbReference type="Gene3D" id="3.40.50.300">
    <property type="entry name" value="P-loop containing nucleotide triphosphate hydrolases"/>
    <property type="match status" value="1"/>
</dbReference>
<proteinExistence type="predicted"/>
<dbReference type="RefSeq" id="WP_312873524.1">
    <property type="nucleotide sequence ID" value="NZ_JACCCO010000002.1"/>
</dbReference>
<sequence>MPDKPPPARVVFLGGLGRSGTTLLERLLGEVPGVAPLGEVVHLWARGVLADEPCGCRRPFSACPFWREVGERAFGGWPDDLAHRMLRLRRRVDRTRCVPELARRLAGSPARAGSTGPATSAVSAGSSGRAERPGLARPVTPSEAVRSAEFAESPELAEYAAAHRRLYDAAAEVSGRPVVVDSSKHASTAFCLAAAGLDVRVVHVVRDPRAVAHSWRRRVPRPEDGRPMTRWSPARTSLHWLAQNLSLELLARGGARVTRVRYEDLLDAPAAVLGRLAVEAGLAPRLDFLSVGRADLSPAHTVSGNPVRFTVGPIGLDPDDGWRTAAPARHRRLVATLTWPLMIKYGYDRRPA</sequence>
<dbReference type="SUPFAM" id="SSF52540">
    <property type="entry name" value="P-loop containing nucleoside triphosphate hydrolases"/>
    <property type="match status" value="1"/>
</dbReference>
<evidence type="ECO:0008006" key="4">
    <source>
        <dbReference type="Google" id="ProtNLM"/>
    </source>
</evidence>
<reference evidence="2 3" key="1">
    <citation type="submission" date="2020-07" db="EMBL/GenBank/DDBJ databases">
        <title>Sequencing the genomes of 1000 actinobacteria strains.</title>
        <authorList>
            <person name="Klenk H.-P."/>
        </authorList>
    </citation>
    <scope>NUCLEOTIDE SEQUENCE [LARGE SCALE GENOMIC DNA]</scope>
    <source>
        <strain evidence="2 3">DSM 45763</strain>
    </source>
</reference>
<accession>A0A852V6M1</accession>
<dbReference type="InterPro" id="IPR027417">
    <property type="entry name" value="P-loop_NTPase"/>
</dbReference>
<name>A0A852V6M1_9ACTN</name>
<dbReference type="EMBL" id="JACCCO010000002">
    <property type="protein sequence ID" value="NYF42804.1"/>
    <property type="molecule type" value="Genomic_DNA"/>
</dbReference>
<dbReference type="Pfam" id="PF13469">
    <property type="entry name" value="Sulfotransfer_3"/>
    <property type="match status" value="1"/>
</dbReference>
<keyword evidence="3" id="KW-1185">Reference proteome</keyword>
<protein>
    <recommendedName>
        <fullName evidence="4">Sulfotransferase family protein</fullName>
    </recommendedName>
</protein>
<organism evidence="2 3">
    <name type="scientific">Streptosporangium sandarakinum</name>
    <dbReference type="NCBI Taxonomy" id="1260955"/>
    <lineage>
        <taxon>Bacteria</taxon>
        <taxon>Bacillati</taxon>
        <taxon>Actinomycetota</taxon>
        <taxon>Actinomycetes</taxon>
        <taxon>Streptosporangiales</taxon>
        <taxon>Streptosporangiaceae</taxon>
        <taxon>Streptosporangium</taxon>
    </lineage>
</organism>
<dbReference type="Proteomes" id="UP000576393">
    <property type="component" value="Unassembled WGS sequence"/>
</dbReference>
<evidence type="ECO:0000313" key="2">
    <source>
        <dbReference type="EMBL" id="NYF42804.1"/>
    </source>
</evidence>
<feature type="compositionally biased region" description="Polar residues" evidence="1">
    <location>
        <begin position="116"/>
        <end position="126"/>
    </location>
</feature>
<feature type="region of interest" description="Disordered" evidence="1">
    <location>
        <begin position="108"/>
        <end position="147"/>
    </location>
</feature>